<keyword evidence="3" id="KW-1185">Reference proteome</keyword>
<dbReference type="PANTHER" id="PTHR43550:SF3">
    <property type="entry name" value="3-KETODIHYDROSPHINGOSINE REDUCTASE"/>
    <property type="match status" value="1"/>
</dbReference>
<dbReference type="SUPFAM" id="SSF51735">
    <property type="entry name" value="NAD(P)-binding Rossmann-fold domains"/>
    <property type="match status" value="1"/>
</dbReference>
<organism evidence="2 3">
    <name type="scientific">Lophiostoma macrostomum CBS 122681</name>
    <dbReference type="NCBI Taxonomy" id="1314788"/>
    <lineage>
        <taxon>Eukaryota</taxon>
        <taxon>Fungi</taxon>
        <taxon>Dikarya</taxon>
        <taxon>Ascomycota</taxon>
        <taxon>Pezizomycotina</taxon>
        <taxon>Dothideomycetes</taxon>
        <taxon>Pleosporomycetidae</taxon>
        <taxon>Pleosporales</taxon>
        <taxon>Lophiostomataceae</taxon>
        <taxon>Lophiostoma</taxon>
    </lineage>
</organism>
<keyword evidence="1" id="KW-0812">Transmembrane</keyword>
<dbReference type="OrthoDB" id="10267115at2759"/>
<dbReference type="EMBL" id="MU004362">
    <property type="protein sequence ID" value="KAF2654561.1"/>
    <property type="molecule type" value="Genomic_DNA"/>
</dbReference>
<dbReference type="InterPro" id="IPR036291">
    <property type="entry name" value="NAD(P)-bd_dom_sf"/>
</dbReference>
<dbReference type="InterPro" id="IPR002347">
    <property type="entry name" value="SDR_fam"/>
</dbReference>
<sequence>MEKLADKTIFIVGGSGGLGVEIARAPAGQGAHITIFGRRQGPLDEAKKTILASRLHATQETNAVSADMSDASEVDIAFKSQPQMADALYCVAGGTVNELGFLADIDASNLEGCMRNNYFTAAHSAMSMWKAWIDDDKNKDRKVGARQLRQVVFINSAGAFVGLPGYITYAPSKCAVRALADTLRMEALRYSGASSTYTVHCAFPSNFITETFFREQEKKPALTKELEGTTGSNEDLQKRFPSEDKVALGIINAVAKGEFAICEDSLETALLFSNMIGPSPKRGFGILDSLLSILVGLFIWPVVRRRWDSRCKKDSLV</sequence>
<keyword evidence="1" id="KW-1133">Transmembrane helix</keyword>
<dbReference type="GO" id="GO:0005789">
    <property type="term" value="C:endoplasmic reticulum membrane"/>
    <property type="evidence" value="ECO:0007669"/>
    <property type="project" value="TreeGrafter"/>
</dbReference>
<gene>
    <name evidence="2" type="ORF">K491DRAFT_779429</name>
</gene>
<evidence type="ECO:0000313" key="2">
    <source>
        <dbReference type="EMBL" id="KAF2654561.1"/>
    </source>
</evidence>
<dbReference type="GO" id="GO:0047560">
    <property type="term" value="F:3-dehydrosphinganine reductase activity"/>
    <property type="evidence" value="ECO:0007669"/>
    <property type="project" value="TreeGrafter"/>
</dbReference>
<dbReference type="Proteomes" id="UP000799324">
    <property type="component" value="Unassembled WGS sequence"/>
</dbReference>
<accession>A0A6A6T5V2</accession>
<protein>
    <submittedName>
        <fullName evidence="2">Short chain dehydrogenase</fullName>
    </submittedName>
</protein>
<dbReference type="GO" id="GO:0030148">
    <property type="term" value="P:sphingolipid biosynthetic process"/>
    <property type="evidence" value="ECO:0007669"/>
    <property type="project" value="TreeGrafter"/>
</dbReference>
<evidence type="ECO:0000313" key="3">
    <source>
        <dbReference type="Proteomes" id="UP000799324"/>
    </source>
</evidence>
<dbReference type="AlphaFoldDB" id="A0A6A6T5V2"/>
<dbReference type="Pfam" id="PF00106">
    <property type="entry name" value="adh_short"/>
    <property type="match status" value="1"/>
</dbReference>
<dbReference type="PANTHER" id="PTHR43550">
    <property type="entry name" value="3-KETODIHYDROSPHINGOSINE REDUCTASE"/>
    <property type="match status" value="1"/>
</dbReference>
<feature type="transmembrane region" description="Helical" evidence="1">
    <location>
        <begin position="283"/>
        <end position="303"/>
    </location>
</feature>
<name>A0A6A6T5V2_9PLEO</name>
<keyword evidence="1" id="KW-0472">Membrane</keyword>
<proteinExistence type="predicted"/>
<dbReference type="GO" id="GO:0006666">
    <property type="term" value="P:3-keto-sphinganine metabolic process"/>
    <property type="evidence" value="ECO:0007669"/>
    <property type="project" value="TreeGrafter"/>
</dbReference>
<reference evidence="2" key="1">
    <citation type="journal article" date="2020" name="Stud. Mycol.">
        <title>101 Dothideomycetes genomes: a test case for predicting lifestyles and emergence of pathogens.</title>
        <authorList>
            <person name="Haridas S."/>
            <person name="Albert R."/>
            <person name="Binder M."/>
            <person name="Bloem J."/>
            <person name="Labutti K."/>
            <person name="Salamov A."/>
            <person name="Andreopoulos B."/>
            <person name="Baker S."/>
            <person name="Barry K."/>
            <person name="Bills G."/>
            <person name="Bluhm B."/>
            <person name="Cannon C."/>
            <person name="Castanera R."/>
            <person name="Culley D."/>
            <person name="Daum C."/>
            <person name="Ezra D."/>
            <person name="Gonzalez J."/>
            <person name="Henrissat B."/>
            <person name="Kuo A."/>
            <person name="Liang C."/>
            <person name="Lipzen A."/>
            <person name="Lutzoni F."/>
            <person name="Magnuson J."/>
            <person name="Mondo S."/>
            <person name="Nolan M."/>
            <person name="Ohm R."/>
            <person name="Pangilinan J."/>
            <person name="Park H.-J."/>
            <person name="Ramirez L."/>
            <person name="Alfaro M."/>
            <person name="Sun H."/>
            <person name="Tritt A."/>
            <person name="Yoshinaga Y."/>
            <person name="Zwiers L.-H."/>
            <person name="Turgeon B."/>
            <person name="Goodwin S."/>
            <person name="Spatafora J."/>
            <person name="Crous P."/>
            <person name="Grigoriev I."/>
        </authorList>
    </citation>
    <scope>NUCLEOTIDE SEQUENCE</scope>
    <source>
        <strain evidence="2">CBS 122681</strain>
    </source>
</reference>
<dbReference type="Gene3D" id="3.40.50.720">
    <property type="entry name" value="NAD(P)-binding Rossmann-like Domain"/>
    <property type="match status" value="1"/>
</dbReference>
<evidence type="ECO:0000256" key="1">
    <source>
        <dbReference type="SAM" id="Phobius"/>
    </source>
</evidence>